<dbReference type="InterPro" id="IPR043145">
    <property type="entry name" value="Znf_ZZ_sf"/>
</dbReference>
<dbReference type="AlphaFoldDB" id="A0A815TTT2"/>
<accession>A0A815TTT2</accession>
<dbReference type="Proteomes" id="UP000663828">
    <property type="component" value="Unassembled WGS sequence"/>
</dbReference>
<dbReference type="GO" id="GO:0008270">
    <property type="term" value="F:zinc ion binding"/>
    <property type="evidence" value="ECO:0007669"/>
    <property type="project" value="UniProtKB-KW"/>
</dbReference>
<dbReference type="Gene3D" id="3.30.60.90">
    <property type="match status" value="1"/>
</dbReference>
<evidence type="ECO:0000256" key="4">
    <source>
        <dbReference type="PROSITE-ProRule" id="PRU00228"/>
    </source>
</evidence>
<proteinExistence type="predicted"/>
<feature type="transmembrane region" description="Helical" evidence="5">
    <location>
        <begin position="786"/>
        <end position="809"/>
    </location>
</feature>
<keyword evidence="5" id="KW-0812">Transmembrane</keyword>
<dbReference type="Gene3D" id="3.80.10.10">
    <property type="entry name" value="Ribonuclease Inhibitor"/>
    <property type="match status" value="1"/>
</dbReference>
<gene>
    <name evidence="7" type="ORF">XAT740_LOCUS40322</name>
</gene>
<protein>
    <recommendedName>
        <fullName evidence="6">ZZ-type domain-containing protein</fullName>
    </recommendedName>
</protein>
<evidence type="ECO:0000256" key="3">
    <source>
        <dbReference type="ARBA" id="ARBA00022833"/>
    </source>
</evidence>
<dbReference type="SUPFAM" id="SSF81321">
    <property type="entry name" value="Family A G protein-coupled receptor-like"/>
    <property type="match status" value="1"/>
</dbReference>
<evidence type="ECO:0000256" key="1">
    <source>
        <dbReference type="ARBA" id="ARBA00022723"/>
    </source>
</evidence>
<keyword evidence="1" id="KW-0479">Metal-binding</keyword>
<keyword evidence="2 4" id="KW-0863">Zinc-finger</keyword>
<dbReference type="PANTHER" id="PTHR15090">
    <property type="entry name" value="SEQUESTOSOME 1-RELATED"/>
    <property type="match status" value="1"/>
</dbReference>
<dbReference type="InterPro" id="IPR052260">
    <property type="entry name" value="Autophagy_Rcpt_SigReg"/>
</dbReference>
<feature type="transmembrane region" description="Helical" evidence="5">
    <location>
        <begin position="756"/>
        <end position="774"/>
    </location>
</feature>
<name>A0A815TTT2_ADIRI</name>
<evidence type="ECO:0000256" key="2">
    <source>
        <dbReference type="ARBA" id="ARBA00022771"/>
    </source>
</evidence>
<dbReference type="Pfam" id="PF00569">
    <property type="entry name" value="ZZ"/>
    <property type="match status" value="1"/>
</dbReference>
<dbReference type="PROSITE" id="PS50135">
    <property type="entry name" value="ZF_ZZ_2"/>
    <property type="match status" value="1"/>
</dbReference>
<dbReference type="Gene3D" id="1.20.1070.10">
    <property type="entry name" value="Rhodopsin 7-helix transmembrane proteins"/>
    <property type="match status" value="1"/>
</dbReference>
<evidence type="ECO:0000313" key="7">
    <source>
        <dbReference type="EMBL" id="CAF1512917.1"/>
    </source>
</evidence>
<dbReference type="PROSITE" id="PS01357">
    <property type="entry name" value="ZF_ZZ_1"/>
    <property type="match status" value="1"/>
</dbReference>
<comment type="caution">
    <text evidence="7">The sequence shown here is derived from an EMBL/GenBank/DDBJ whole genome shotgun (WGS) entry which is preliminary data.</text>
</comment>
<keyword evidence="5" id="KW-0472">Membrane</keyword>
<feature type="transmembrane region" description="Helical" evidence="5">
    <location>
        <begin position="870"/>
        <end position="895"/>
    </location>
</feature>
<sequence>MLLLILKNLNNIDVLYSLFGINNERLNLLVQENIFTNSLNFSSINDICLIDRFYNDILPKIHHHVKSLAFNPLSMQRILVLADYPNLNQLKIVHFRQELVLNYFKNESLFKSSLRRQITNLVLVSDDKNDQIDSLKDYTRSVYGYMLKFFENLKEFTMVKSAVPYPRLSFYDFLPNLFSSSTLTDLCVNVANFDDCLCLLDGRLKQLTNLSVNIDSMEKSRIIYKTNNLPNLKCFSLKSFNRLKEFDVIVSLLRRMINLEKLSLYLRVKCHHQPINGAHLIDPLNHMPKLDSFTFYIGSSVETFDFSPKLSNANIQQTLTHIREDCVSNIHYLTDNNAVCHIFSVPFLFDHLEDLGNGFANISFPYVTFLIIADCNSFEHEFFVRIGRSFPLLTYLRIFNMKDQLSNNWNGLSYEKVQSNSTVEYPHLTSLDVRYSSRDYLEQFLNESKAYAPFLTNLATFAFYLKHKEQKRNMVEVKLCIIKLDGASEYRRIGIPLLTASTDILSILREKLSQFFPELMSQKSGIHLEFQYEDDIRGLVLATNSDGINEAARDQASRQQLLRVFVKFIKDDVPPLKLLPPKHVGVICDGCNRSPIIGVRYKCLECFDYDLCESCADRQLIHNHHVMAKIRTPHQIDVVRKLCSSTRPNLPELMINQPTDIEKTKYYNTNATQTSMIEDKEEPIADDMEIISANAIQDDFVQLDLNECTEQQHIAKVKEQIWILITMVTNNQHMSIILQSIDTFSHRVQVTDSLCWFLIVLGVLGNLFGLLIFCSSQQAWRISTIYVYLASSTSIINLFCAIRYALILHSKSRIFINNLVGYSWYACKIYEMAFSFRVISSWITLFWMFERLICISDRLRTLFHRWNTSQLKIAIPLVILSFILIGTLAPSVYIYQPQTIENESTSNTSRDLIHYYCGLSSNASLKWKKYFFELLPSLRSTFVFYIAFTKQPVN</sequence>
<evidence type="ECO:0000259" key="6">
    <source>
        <dbReference type="PROSITE" id="PS50135"/>
    </source>
</evidence>
<reference evidence="7" key="1">
    <citation type="submission" date="2021-02" db="EMBL/GenBank/DDBJ databases">
        <authorList>
            <person name="Nowell W R."/>
        </authorList>
    </citation>
    <scope>NUCLEOTIDE SEQUENCE</scope>
</reference>
<dbReference type="SMART" id="SM00291">
    <property type="entry name" value="ZnF_ZZ"/>
    <property type="match status" value="1"/>
</dbReference>
<dbReference type="CDD" id="cd02340">
    <property type="entry name" value="ZZ_NBR1_like"/>
    <property type="match status" value="1"/>
</dbReference>
<evidence type="ECO:0000313" key="8">
    <source>
        <dbReference type="Proteomes" id="UP000663828"/>
    </source>
</evidence>
<keyword evidence="8" id="KW-1185">Reference proteome</keyword>
<evidence type="ECO:0000256" key="5">
    <source>
        <dbReference type="SAM" id="Phobius"/>
    </source>
</evidence>
<keyword evidence="5" id="KW-1133">Transmembrane helix</keyword>
<dbReference type="SUPFAM" id="SSF57850">
    <property type="entry name" value="RING/U-box"/>
    <property type="match status" value="1"/>
</dbReference>
<dbReference type="InterPro" id="IPR000433">
    <property type="entry name" value="Znf_ZZ"/>
</dbReference>
<keyword evidence="3" id="KW-0862">Zinc</keyword>
<dbReference type="InterPro" id="IPR032675">
    <property type="entry name" value="LRR_dom_sf"/>
</dbReference>
<organism evidence="7 8">
    <name type="scientific">Adineta ricciae</name>
    <name type="common">Rotifer</name>
    <dbReference type="NCBI Taxonomy" id="249248"/>
    <lineage>
        <taxon>Eukaryota</taxon>
        <taxon>Metazoa</taxon>
        <taxon>Spiralia</taxon>
        <taxon>Gnathifera</taxon>
        <taxon>Rotifera</taxon>
        <taxon>Eurotatoria</taxon>
        <taxon>Bdelloidea</taxon>
        <taxon>Adinetida</taxon>
        <taxon>Adinetidae</taxon>
        <taxon>Adineta</taxon>
    </lineage>
</organism>
<feature type="domain" description="ZZ-type" evidence="6">
    <location>
        <begin position="583"/>
        <end position="635"/>
    </location>
</feature>
<dbReference type="EMBL" id="CAJNOR010004576">
    <property type="protein sequence ID" value="CAF1512917.1"/>
    <property type="molecule type" value="Genomic_DNA"/>
</dbReference>